<evidence type="ECO:0000313" key="1">
    <source>
        <dbReference type="EMBL" id="KAF2801658.1"/>
    </source>
</evidence>
<dbReference type="AlphaFoldDB" id="A0A6A6XZE3"/>
<protein>
    <submittedName>
        <fullName evidence="1 3">Uncharacterized protein</fullName>
    </submittedName>
</protein>
<accession>A0A6A6XZE3</accession>
<evidence type="ECO:0000313" key="3">
    <source>
        <dbReference type="RefSeq" id="XP_033568622.1"/>
    </source>
</evidence>
<dbReference type="GeneID" id="54462382"/>
<reference evidence="1 3" key="1">
    <citation type="journal article" date="2020" name="Stud. Mycol.">
        <title>101 Dothideomycetes genomes: a test case for predicting lifestyles and emergence of pathogens.</title>
        <authorList>
            <person name="Haridas S."/>
            <person name="Albert R."/>
            <person name="Binder M."/>
            <person name="Bloem J."/>
            <person name="Labutti K."/>
            <person name="Salamov A."/>
            <person name="Andreopoulos B."/>
            <person name="Baker S."/>
            <person name="Barry K."/>
            <person name="Bills G."/>
            <person name="Bluhm B."/>
            <person name="Cannon C."/>
            <person name="Castanera R."/>
            <person name="Culley D."/>
            <person name="Daum C."/>
            <person name="Ezra D."/>
            <person name="Gonzalez J."/>
            <person name="Henrissat B."/>
            <person name="Kuo A."/>
            <person name="Liang C."/>
            <person name="Lipzen A."/>
            <person name="Lutzoni F."/>
            <person name="Magnuson J."/>
            <person name="Mondo S."/>
            <person name="Nolan M."/>
            <person name="Ohm R."/>
            <person name="Pangilinan J."/>
            <person name="Park H.-J."/>
            <person name="Ramirez L."/>
            <person name="Alfaro M."/>
            <person name="Sun H."/>
            <person name="Tritt A."/>
            <person name="Yoshinaga Y."/>
            <person name="Zwiers L.-H."/>
            <person name="Turgeon B."/>
            <person name="Goodwin S."/>
            <person name="Spatafora J."/>
            <person name="Crous P."/>
            <person name="Grigoriev I."/>
        </authorList>
    </citation>
    <scope>NUCLEOTIDE SEQUENCE</scope>
    <source>
        <strain evidence="1 3">CBS 304.34</strain>
    </source>
</reference>
<sequence length="61" mass="6192">MPIHKAFNSSSSVTLALPELAPGYIPPPLETSSTIISSAPTLVPAPSFGMVGIAAVEGEEL</sequence>
<reference evidence="3" key="3">
    <citation type="submission" date="2025-04" db="UniProtKB">
        <authorList>
            <consortium name="RefSeq"/>
        </authorList>
    </citation>
    <scope>IDENTIFICATION</scope>
    <source>
        <strain evidence="3">CBS 304.34</strain>
    </source>
</reference>
<organism evidence="1">
    <name type="scientific">Mytilinidion resinicola</name>
    <dbReference type="NCBI Taxonomy" id="574789"/>
    <lineage>
        <taxon>Eukaryota</taxon>
        <taxon>Fungi</taxon>
        <taxon>Dikarya</taxon>
        <taxon>Ascomycota</taxon>
        <taxon>Pezizomycotina</taxon>
        <taxon>Dothideomycetes</taxon>
        <taxon>Pleosporomycetidae</taxon>
        <taxon>Mytilinidiales</taxon>
        <taxon>Mytilinidiaceae</taxon>
        <taxon>Mytilinidion</taxon>
    </lineage>
</organism>
<dbReference type="EMBL" id="MU003728">
    <property type="protein sequence ID" value="KAF2801658.1"/>
    <property type="molecule type" value="Genomic_DNA"/>
</dbReference>
<evidence type="ECO:0000313" key="2">
    <source>
        <dbReference type="Proteomes" id="UP000504636"/>
    </source>
</evidence>
<gene>
    <name evidence="1 3" type="ORF">BDZ99DRAFT_469403</name>
</gene>
<dbReference type="RefSeq" id="XP_033568622.1">
    <property type="nucleotide sequence ID" value="XM_033721489.1"/>
</dbReference>
<keyword evidence="2" id="KW-1185">Reference proteome</keyword>
<name>A0A6A6XZE3_9PEZI</name>
<proteinExistence type="predicted"/>
<reference evidence="3" key="2">
    <citation type="submission" date="2020-04" db="EMBL/GenBank/DDBJ databases">
        <authorList>
            <consortium name="NCBI Genome Project"/>
        </authorList>
    </citation>
    <scope>NUCLEOTIDE SEQUENCE</scope>
    <source>
        <strain evidence="3">CBS 304.34</strain>
    </source>
</reference>
<dbReference type="Proteomes" id="UP000504636">
    <property type="component" value="Unplaced"/>
</dbReference>